<organism evidence="5 6">
    <name type="scientific">Prunus dulcis</name>
    <name type="common">Almond</name>
    <name type="synonym">Amygdalus dulcis</name>
    <dbReference type="NCBI Taxonomy" id="3755"/>
    <lineage>
        <taxon>Eukaryota</taxon>
        <taxon>Viridiplantae</taxon>
        <taxon>Streptophyta</taxon>
        <taxon>Embryophyta</taxon>
        <taxon>Tracheophyta</taxon>
        <taxon>Spermatophyta</taxon>
        <taxon>Magnoliopsida</taxon>
        <taxon>eudicotyledons</taxon>
        <taxon>Gunneridae</taxon>
        <taxon>Pentapetalae</taxon>
        <taxon>rosids</taxon>
        <taxon>fabids</taxon>
        <taxon>Rosales</taxon>
        <taxon>Rosaceae</taxon>
        <taxon>Amygdaloideae</taxon>
        <taxon>Amygdaleae</taxon>
        <taxon>Prunus</taxon>
    </lineage>
</organism>
<feature type="domain" description="C2" evidence="4">
    <location>
        <begin position="1"/>
        <end position="104"/>
    </location>
</feature>
<protein>
    <submittedName>
        <fullName evidence="5">PREDICTED: elicitor-responsive</fullName>
    </submittedName>
</protein>
<dbReference type="InterPro" id="IPR035892">
    <property type="entry name" value="C2_domain_sf"/>
</dbReference>
<dbReference type="PRINTS" id="PR01228">
    <property type="entry name" value="EGGSHELL"/>
</dbReference>
<dbReference type="InParanoid" id="A0A5E4EVD3"/>
<feature type="region of interest" description="Disordered" evidence="3">
    <location>
        <begin position="122"/>
        <end position="159"/>
    </location>
</feature>
<dbReference type="EMBL" id="CABIKO010000036">
    <property type="protein sequence ID" value="VVA19442.1"/>
    <property type="molecule type" value="Genomic_DNA"/>
</dbReference>
<sequence>MPHGTLEVLLVSAKGLHNNDFLADMDPYVILTVRTQDKKSTIVSGQGSEPEWNESFSFNVSDEVDELRLKIMDKDSFSADDFVGEATVPLEAVFIEGNLPPTPYNVVNQEKEYHGEIKVGLTFTPEGGSHGSGDYGDGSESYGGRKGSSHKGEESYGGGGGGGGAYGGGGGGSGYGGGGGDGYGGGGSGGYGGGRGSGDDYGGGGVYGGGRGGGYGGGGDGGHGGGGDGGYGGGGSGGYGGGGGGGGGGYGGGGGGSGYGGGGSSYGSGGGDGYGDDGSSGYGSGRGRGYGGGGGRKESSEAEESYGGWNESSHRG</sequence>
<evidence type="ECO:0000313" key="6">
    <source>
        <dbReference type="Proteomes" id="UP000327085"/>
    </source>
</evidence>
<evidence type="ECO:0000256" key="2">
    <source>
        <dbReference type="ARBA" id="ARBA00022837"/>
    </source>
</evidence>
<feature type="region of interest" description="Disordered" evidence="3">
    <location>
        <begin position="215"/>
        <end position="246"/>
    </location>
</feature>
<gene>
    <name evidence="5" type="ORF">ALMOND_2B032784</name>
</gene>
<evidence type="ECO:0000313" key="5">
    <source>
        <dbReference type="EMBL" id="VVA19442.1"/>
    </source>
</evidence>
<dbReference type="PROSITE" id="PS50004">
    <property type="entry name" value="C2"/>
    <property type="match status" value="1"/>
</dbReference>
<dbReference type="OMA" id="LNMGYED"/>
<dbReference type="Proteomes" id="UP000327085">
    <property type="component" value="Chromosome 2"/>
</dbReference>
<proteinExistence type="predicted"/>
<dbReference type="PANTHER" id="PTHR46502">
    <property type="entry name" value="C2 DOMAIN-CONTAINING"/>
    <property type="match status" value="1"/>
</dbReference>
<dbReference type="SUPFAM" id="SSF49562">
    <property type="entry name" value="C2 domain (Calcium/lipid-binding domain, CaLB)"/>
    <property type="match status" value="1"/>
</dbReference>
<dbReference type="GO" id="GO:0046872">
    <property type="term" value="F:metal ion binding"/>
    <property type="evidence" value="ECO:0007669"/>
    <property type="project" value="UniProtKB-KW"/>
</dbReference>
<dbReference type="InterPro" id="IPR000008">
    <property type="entry name" value="C2_dom"/>
</dbReference>
<feature type="region of interest" description="Disordered" evidence="3">
    <location>
        <begin position="261"/>
        <end position="316"/>
    </location>
</feature>
<keyword evidence="2" id="KW-0106">Calcium</keyword>
<dbReference type="PANTHER" id="PTHR46502:SF2">
    <property type="entry name" value="16 KDA PHLOEM PROTEIN 2"/>
    <property type="match status" value="1"/>
</dbReference>
<dbReference type="Gene3D" id="2.60.40.150">
    <property type="entry name" value="C2 domain"/>
    <property type="match status" value="1"/>
</dbReference>
<name>A0A5E4EVD3_PRUDU</name>
<reference evidence="6" key="1">
    <citation type="journal article" date="2020" name="Plant J.">
        <title>Transposons played a major role in the diversification between the closely related almond and peach genomes: results from the almond genome sequence.</title>
        <authorList>
            <person name="Alioto T."/>
            <person name="Alexiou K.G."/>
            <person name="Bardil A."/>
            <person name="Barteri F."/>
            <person name="Castanera R."/>
            <person name="Cruz F."/>
            <person name="Dhingra A."/>
            <person name="Duval H."/>
            <person name="Fernandez I Marti A."/>
            <person name="Frias L."/>
            <person name="Galan B."/>
            <person name="Garcia J.L."/>
            <person name="Howad W."/>
            <person name="Gomez-Garrido J."/>
            <person name="Gut M."/>
            <person name="Julca I."/>
            <person name="Morata J."/>
            <person name="Puigdomenech P."/>
            <person name="Ribeca P."/>
            <person name="Rubio Cabetas M.J."/>
            <person name="Vlasova A."/>
            <person name="Wirthensohn M."/>
            <person name="Garcia-Mas J."/>
            <person name="Gabaldon T."/>
            <person name="Casacuberta J.M."/>
            <person name="Arus P."/>
        </authorList>
    </citation>
    <scope>NUCLEOTIDE SEQUENCE [LARGE SCALE GENOMIC DNA]</scope>
    <source>
        <strain evidence="6">cv. Texas</strain>
    </source>
</reference>
<evidence type="ECO:0000256" key="3">
    <source>
        <dbReference type="SAM" id="MobiDB-lite"/>
    </source>
</evidence>
<accession>A0A5E4EVD3</accession>
<dbReference type="Pfam" id="PF00168">
    <property type="entry name" value="C2"/>
    <property type="match status" value="1"/>
</dbReference>
<keyword evidence="1" id="KW-0479">Metal-binding</keyword>
<evidence type="ECO:0000256" key="1">
    <source>
        <dbReference type="ARBA" id="ARBA00022723"/>
    </source>
</evidence>
<evidence type="ECO:0000259" key="4">
    <source>
        <dbReference type="PROSITE" id="PS50004"/>
    </source>
</evidence>
<dbReference type="Gramene" id="VVA19442">
    <property type="protein sequence ID" value="VVA19442"/>
    <property type="gene ID" value="Prudul26B032784"/>
</dbReference>
<dbReference type="AlphaFoldDB" id="A0A5E4EVD3"/>
<dbReference type="SMART" id="SM00239">
    <property type="entry name" value="C2"/>
    <property type="match status" value="1"/>
</dbReference>
<feature type="compositionally biased region" description="Gly residues" evidence="3">
    <location>
        <begin position="261"/>
        <end position="294"/>
    </location>
</feature>